<protein>
    <submittedName>
        <fullName evidence="2">Uncharacterized protein</fullName>
    </submittedName>
</protein>
<accession>A0ABY7EBK0</accession>
<reference evidence="2" key="1">
    <citation type="submission" date="2022-11" db="EMBL/GenBank/DDBJ databases">
        <title>Centuries of genome instability and evolution in soft-shell clam transmissible cancer (bioRxiv).</title>
        <authorList>
            <person name="Hart S.F.M."/>
            <person name="Yonemitsu M.A."/>
            <person name="Giersch R.M."/>
            <person name="Beal B.F."/>
            <person name="Arriagada G."/>
            <person name="Davis B.W."/>
            <person name="Ostrander E.A."/>
            <person name="Goff S.P."/>
            <person name="Metzger M.J."/>
        </authorList>
    </citation>
    <scope>NUCLEOTIDE SEQUENCE</scope>
    <source>
        <strain evidence="2">MELC-2E11</strain>
        <tissue evidence="2">Siphon/mantle</tissue>
    </source>
</reference>
<evidence type="ECO:0000313" key="2">
    <source>
        <dbReference type="EMBL" id="WAR06046.1"/>
    </source>
</evidence>
<gene>
    <name evidence="2" type="ORF">MAR_021415</name>
</gene>
<sequence>MTSEVRRAKKDVLADLVSVKYDVMTCISSSSMRKAVLVASEDDVRSDMEMVVGKLYTLLKAVHENAKYELTQESKVVREKVNDEIIFLEELHKSLDDMETYVKENASTTNMRPIKMGKDKCDDARASIEQFKANVKTSCVKFVLHQLLAGILEQIETFALGKMLVMDAEHQIGMAETIHEEPDFINDDFGDDDVIIRPPRREPSQDPIRTSFIRSSSSKLIKLPERNVQESPRQPPQLPRNSTLSNKGGHSGLSRQNSNVNLQLGNAKMPSRRNSRTDMSVTAMSRQNSVTESTAGSLVSPRVEKPSKLIPKRKRNVSMDSKLNGSNSEEPEYRTIAGLRATIAQRSSSAPLINLPSTSKSDFMSSIPEEKSIFQIENNETLTTKMHATGCYITGVAVLQNGSVVLCDNMHDSLQLYDSQLQPVAEMECAHPWGVTSVSEAAVAVSLHYEHKLILVKTQQGLEKIVDKDIVLKCKASLTYDVKFYSYRLYVLCFDGDIHVVDLKGREYKVIKTDMGLNSARYFDIDVDNDILVIAGQKGVTCTSKGLPMWNFKTRIGKAKIVCTGVLLHKEHVLVCDWENFRIAEIHDDGQKMRTVHGEGLERPVALCLAPAGDALYVTQGDYDMDPEKTRTVRVLKMQTVED</sequence>
<dbReference type="InterPro" id="IPR011042">
    <property type="entry name" value="6-blade_b-propeller_TolB-like"/>
</dbReference>
<dbReference type="SUPFAM" id="SSF101898">
    <property type="entry name" value="NHL repeat"/>
    <property type="match status" value="1"/>
</dbReference>
<organism evidence="2 3">
    <name type="scientific">Mya arenaria</name>
    <name type="common">Soft-shell clam</name>
    <dbReference type="NCBI Taxonomy" id="6604"/>
    <lineage>
        <taxon>Eukaryota</taxon>
        <taxon>Metazoa</taxon>
        <taxon>Spiralia</taxon>
        <taxon>Lophotrochozoa</taxon>
        <taxon>Mollusca</taxon>
        <taxon>Bivalvia</taxon>
        <taxon>Autobranchia</taxon>
        <taxon>Heteroconchia</taxon>
        <taxon>Euheterodonta</taxon>
        <taxon>Imparidentia</taxon>
        <taxon>Neoheterodontei</taxon>
        <taxon>Myida</taxon>
        <taxon>Myoidea</taxon>
        <taxon>Myidae</taxon>
        <taxon>Mya</taxon>
    </lineage>
</organism>
<evidence type="ECO:0000313" key="3">
    <source>
        <dbReference type="Proteomes" id="UP001164746"/>
    </source>
</evidence>
<feature type="compositionally biased region" description="Polar residues" evidence="1">
    <location>
        <begin position="277"/>
        <end position="297"/>
    </location>
</feature>
<dbReference type="Proteomes" id="UP001164746">
    <property type="component" value="Chromosome 5"/>
</dbReference>
<feature type="compositionally biased region" description="Polar residues" evidence="1">
    <location>
        <begin position="239"/>
        <end position="264"/>
    </location>
</feature>
<feature type="region of interest" description="Disordered" evidence="1">
    <location>
        <begin position="197"/>
        <end position="303"/>
    </location>
</feature>
<keyword evidence="3" id="KW-1185">Reference proteome</keyword>
<dbReference type="EMBL" id="CP111016">
    <property type="protein sequence ID" value="WAR06046.1"/>
    <property type="molecule type" value="Genomic_DNA"/>
</dbReference>
<proteinExistence type="predicted"/>
<name>A0ABY7EBK0_MYAAR</name>
<evidence type="ECO:0000256" key="1">
    <source>
        <dbReference type="SAM" id="MobiDB-lite"/>
    </source>
</evidence>
<dbReference type="Gene3D" id="2.120.10.30">
    <property type="entry name" value="TolB, C-terminal domain"/>
    <property type="match status" value="1"/>
</dbReference>